<sequence>MKRILALLVVTSLAFVSCEGDQGPPGEDGLDGAIGTTYDFFVDFNESNGYSHTLLFADKGIEVFESDGVLVYRSSEYYEDPEGEIDIWKPLSQRVYFTNGDILEYDFEHTFGEVNIFLGGNIEDFGTLSDEYTQNQLFRIIVAPSDFINNANVNLNDYNSVVKELQSYKLNRQ</sequence>
<accession>A0A926Q2I7</accession>
<proteinExistence type="predicted"/>
<dbReference type="Proteomes" id="UP000653730">
    <property type="component" value="Unassembled WGS sequence"/>
</dbReference>
<dbReference type="RefSeq" id="WP_187965711.1">
    <property type="nucleotide sequence ID" value="NZ_JACVDC010000030.1"/>
</dbReference>
<name>A0A926Q2I7_9FLAO</name>
<evidence type="ECO:0000313" key="1">
    <source>
        <dbReference type="EMBL" id="MBC9796568.1"/>
    </source>
</evidence>
<gene>
    <name evidence="1" type="ORF">IBL28_11355</name>
</gene>
<reference evidence="1 2" key="1">
    <citation type="submission" date="2020-09" db="EMBL/GenBank/DDBJ databases">
        <title>Sinomicrobium weinanense sp. nov., a halophilic bacteria isolated from saline-alkali soil.</title>
        <authorList>
            <person name="Wu P."/>
            <person name="Ren H."/>
            <person name="Mei Y."/>
            <person name="Liang Y."/>
            <person name="Chen Z."/>
        </authorList>
    </citation>
    <scope>NUCLEOTIDE SEQUENCE [LARGE SCALE GENOMIC DNA]</scope>
    <source>
        <strain evidence="1 2">FJxs</strain>
    </source>
</reference>
<dbReference type="EMBL" id="JACVDC010000030">
    <property type="protein sequence ID" value="MBC9796568.1"/>
    <property type="molecule type" value="Genomic_DNA"/>
</dbReference>
<dbReference type="PROSITE" id="PS51257">
    <property type="entry name" value="PROKAR_LIPOPROTEIN"/>
    <property type="match status" value="1"/>
</dbReference>
<organism evidence="1 2">
    <name type="scientific">Sinomicrobium weinanense</name>
    <dbReference type="NCBI Taxonomy" id="2842200"/>
    <lineage>
        <taxon>Bacteria</taxon>
        <taxon>Pseudomonadati</taxon>
        <taxon>Bacteroidota</taxon>
        <taxon>Flavobacteriia</taxon>
        <taxon>Flavobacteriales</taxon>
        <taxon>Flavobacteriaceae</taxon>
        <taxon>Sinomicrobium</taxon>
    </lineage>
</organism>
<comment type="caution">
    <text evidence="1">The sequence shown here is derived from an EMBL/GenBank/DDBJ whole genome shotgun (WGS) entry which is preliminary data.</text>
</comment>
<protein>
    <recommendedName>
        <fullName evidence="3">Collagen-like protein</fullName>
    </recommendedName>
</protein>
<evidence type="ECO:0008006" key="3">
    <source>
        <dbReference type="Google" id="ProtNLM"/>
    </source>
</evidence>
<evidence type="ECO:0000313" key="2">
    <source>
        <dbReference type="Proteomes" id="UP000653730"/>
    </source>
</evidence>
<dbReference type="AlphaFoldDB" id="A0A926Q2I7"/>
<keyword evidence="2" id="KW-1185">Reference proteome</keyword>